<comment type="subcellular location">
    <subcellularLocation>
        <location evidence="1">Mitochondrion</location>
    </subcellularLocation>
</comment>
<evidence type="ECO:0000256" key="1">
    <source>
        <dbReference type="ARBA" id="ARBA00004173"/>
    </source>
</evidence>
<comment type="caution">
    <text evidence="6">The sequence shown here is derived from an EMBL/GenBank/DDBJ whole genome shotgun (WGS) entry which is preliminary data.</text>
</comment>
<dbReference type="GO" id="GO:0005743">
    <property type="term" value="C:mitochondrial inner membrane"/>
    <property type="evidence" value="ECO:0007669"/>
    <property type="project" value="TreeGrafter"/>
</dbReference>
<proteinExistence type="inferred from homology"/>
<dbReference type="InterPro" id="IPR034095">
    <property type="entry name" value="NDUF3"/>
</dbReference>
<evidence type="ECO:0000256" key="5">
    <source>
        <dbReference type="SAM" id="MobiDB-lite"/>
    </source>
</evidence>
<reference evidence="6" key="1">
    <citation type="submission" date="2023-06" db="EMBL/GenBank/DDBJ databases">
        <authorList>
            <person name="Noh H."/>
        </authorList>
    </citation>
    <scope>NUCLEOTIDE SEQUENCE</scope>
    <source>
        <strain evidence="6">DUCC20226</strain>
    </source>
</reference>
<dbReference type="PANTHER" id="PTHR21192:SF2">
    <property type="entry name" value="NADH DEHYDROGENASE [UBIQUINONE] 1 ALPHA SUBCOMPLEX ASSEMBLY FACTOR 3"/>
    <property type="match status" value="1"/>
</dbReference>
<dbReference type="SUPFAM" id="SSF64076">
    <property type="entry name" value="MTH938-like"/>
    <property type="match status" value="1"/>
</dbReference>
<feature type="region of interest" description="Disordered" evidence="5">
    <location>
        <begin position="23"/>
        <end position="96"/>
    </location>
</feature>
<evidence type="ECO:0000313" key="6">
    <source>
        <dbReference type="EMBL" id="KAK2605244.1"/>
    </source>
</evidence>
<evidence type="ECO:0000256" key="4">
    <source>
        <dbReference type="ARBA" id="ARBA00049984"/>
    </source>
</evidence>
<comment type="similarity">
    <text evidence="4">Belongs to the NDUFAF3 family.</text>
</comment>
<protein>
    <recommendedName>
        <fullName evidence="2">NADH dehydrogenase [ubiquinone] 1 alpha subcomplex assembly factor 3</fullName>
    </recommendedName>
</protein>
<name>A0AAD9W2N0_PHOAM</name>
<dbReference type="InterPro" id="IPR007523">
    <property type="entry name" value="NDUFAF3/AAMDC"/>
</dbReference>
<keyword evidence="7" id="KW-1185">Reference proteome</keyword>
<evidence type="ECO:0000256" key="2">
    <source>
        <dbReference type="ARBA" id="ARBA00021776"/>
    </source>
</evidence>
<dbReference type="InterPro" id="IPR036748">
    <property type="entry name" value="MTH938-like_sf"/>
</dbReference>
<evidence type="ECO:0000256" key="3">
    <source>
        <dbReference type="ARBA" id="ARBA00023128"/>
    </source>
</evidence>
<dbReference type="CDD" id="cd05125">
    <property type="entry name" value="Mth938_2P1-like"/>
    <property type="match status" value="1"/>
</dbReference>
<dbReference type="AlphaFoldDB" id="A0AAD9W2N0"/>
<sequence length="246" mass="26569">MMVSSVGSKSALRPLAGTGRSLLQSFVPRPARSLPLPTPPQPSRLSCRPLSRTPPSPSSTWRCAPLHTSSARLAQRSRAHNDEEIPDGPPTTDFSRMDMLGQTPAPSTSVDICSSDGFKLNSGVSIYDGNGVMLVGGEAFAWRPWGPDLKLVNAKGQWEVREEAFAVLDLLWPRPDLLILGLGPEMRPLSPATRKYLGSLGLRVEILDTRNAASQFNMLATERGVDDVAAALIPIGWREGIGANYD</sequence>
<dbReference type="PANTHER" id="PTHR21192">
    <property type="entry name" value="NUCLEAR PROTEIN E3-3"/>
    <property type="match status" value="1"/>
</dbReference>
<dbReference type="EMBL" id="JAUJFL010000004">
    <property type="protein sequence ID" value="KAK2605244.1"/>
    <property type="molecule type" value="Genomic_DNA"/>
</dbReference>
<gene>
    <name evidence="6" type="ORF">N8I77_008095</name>
</gene>
<dbReference type="Gene3D" id="3.40.1230.10">
    <property type="entry name" value="MTH938-like"/>
    <property type="match status" value="1"/>
</dbReference>
<organism evidence="6 7">
    <name type="scientific">Phomopsis amygdali</name>
    <name type="common">Fusicoccum amygdali</name>
    <dbReference type="NCBI Taxonomy" id="1214568"/>
    <lineage>
        <taxon>Eukaryota</taxon>
        <taxon>Fungi</taxon>
        <taxon>Dikarya</taxon>
        <taxon>Ascomycota</taxon>
        <taxon>Pezizomycotina</taxon>
        <taxon>Sordariomycetes</taxon>
        <taxon>Sordariomycetidae</taxon>
        <taxon>Diaporthales</taxon>
        <taxon>Diaporthaceae</taxon>
        <taxon>Diaporthe</taxon>
    </lineage>
</organism>
<evidence type="ECO:0000313" key="7">
    <source>
        <dbReference type="Proteomes" id="UP001265746"/>
    </source>
</evidence>
<dbReference type="GO" id="GO:0032981">
    <property type="term" value="P:mitochondrial respiratory chain complex I assembly"/>
    <property type="evidence" value="ECO:0007669"/>
    <property type="project" value="InterPro"/>
</dbReference>
<dbReference type="Pfam" id="PF04430">
    <property type="entry name" value="DUF498"/>
    <property type="match status" value="1"/>
</dbReference>
<dbReference type="Proteomes" id="UP001265746">
    <property type="component" value="Unassembled WGS sequence"/>
</dbReference>
<accession>A0AAD9W2N0</accession>
<keyword evidence="3" id="KW-0496">Mitochondrion</keyword>